<dbReference type="PROSITE" id="PS00518">
    <property type="entry name" value="ZF_RING_1"/>
    <property type="match status" value="1"/>
</dbReference>
<evidence type="ECO:0000256" key="6">
    <source>
        <dbReference type="SAM" id="SignalP"/>
    </source>
</evidence>
<dbReference type="Proteomes" id="UP001465668">
    <property type="component" value="Unassembled WGS sequence"/>
</dbReference>
<accession>A0ABR2XWC5</accession>
<dbReference type="CDD" id="cd16449">
    <property type="entry name" value="RING-HC"/>
    <property type="match status" value="1"/>
</dbReference>
<evidence type="ECO:0000256" key="3">
    <source>
        <dbReference type="ARBA" id="ARBA00022833"/>
    </source>
</evidence>
<reference evidence="8 9" key="1">
    <citation type="submission" date="2024-02" db="EMBL/GenBank/DDBJ databases">
        <title>First draft genome assembly of two strains of Seiridium cardinale.</title>
        <authorList>
            <person name="Emiliani G."/>
            <person name="Scali E."/>
        </authorList>
    </citation>
    <scope>NUCLEOTIDE SEQUENCE [LARGE SCALE GENOMIC DNA]</scope>
    <source>
        <strain evidence="8 9">BM-138-000479</strain>
    </source>
</reference>
<organism evidence="8 9">
    <name type="scientific">Seiridium cardinale</name>
    <dbReference type="NCBI Taxonomy" id="138064"/>
    <lineage>
        <taxon>Eukaryota</taxon>
        <taxon>Fungi</taxon>
        <taxon>Dikarya</taxon>
        <taxon>Ascomycota</taxon>
        <taxon>Pezizomycotina</taxon>
        <taxon>Sordariomycetes</taxon>
        <taxon>Xylariomycetidae</taxon>
        <taxon>Amphisphaeriales</taxon>
        <taxon>Sporocadaceae</taxon>
        <taxon>Seiridium</taxon>
    </lineage>
</organism>
<comment type="caution">
    <text evidence="8">The sequence shown here is derived from an EMBL/GenBank/DDBJ whole genome shotgun (WGS) entry which is preliminary data.</text>
</comment>
<evidence type="ECO:0000313" key="8">
    <source>
        <dbReference type="EMBL" id="KAK9778108.1"/>
    </source>
</evidence>
<feature type="signal peptide" evidence="6">
    <location>
        <begin position="1"/>
        <end position="22"/>
    </location>
</feature>
<dbReference type="InterPro" id="IPR013083">
    <property type="entry name" value="Znf_RING/FYVE/PHD"/>
</dbReference>
<feature type="region of interest" description="Disordered" evidence="5">
    <location>
        <begin position="116"/>
        <end position="145"/>
    </location>
</feature>
<evidence type="ECO:0000259" key="7">
    <source>
        <dbReference type="PROSITE" id="PS50089"/>
    </source>
</evidence>
<feature type="chain" id="PRO_5046932486" description="RING-type domain-containing protein" evidence="6">
    <location>
        <begin position="23"/>
        <end position="626"/>
    </location>
</feature>
<evidence type="ECO:0000256" key="4">
    <source>
        <dbReference type="PROSITE-ProRule" id="PRU00175"/>
    </source>
</evidence>
<proteinExistence type="predicted"/>
<evidence type="ECO:0000256" key="1">
    <source>
        <dbReference type="ARBA" id="ARBA00022723"/>
    </source>
</evidence>
<dbReference type="SUPFAM" id="SSF57850">
    <property type="entry name" value="RING/U-box"/>
    <property type="match status" value="1"/>
</dbReference>
<dbReference type="InterPro" id="IPR013087">
    <property type="entry name" value="Znf_C2H2_type"/>
</dbReference>
<dbReference type="Pfam" id="PF13639">
    <property type="entry name" value="zf-RING_2"/>
    <property type="match status" value="1"/>
</dbReference>
<evidence type="ECO:0000256" key="2">
    <source>
        <dbReference type="ARBA" id="ARBA00022771"/>
    </source>
</evidence>
<keyword evidence="6" id="KW-0732">Signal</keyword>
<keyword evidence="1" id="KW-0479">Metal-binding</keyword>
<keyword evidence="9" id="KW-1185">Reference proteome</keyword>
<evidence type="ECO:0000256" key="5">
    <source>
        <dbReference type="SAM" id="MobiDB-lite"/>
    </source>
</evidence>
<keyword evidence="2 4" id="KW-0863">Zinc-finger</keyword>
<dbReference type="SMART" id="SM00184">
    <property type="entry name" value="RING"/>
    <property type="match status" value="1"/>
</dbReference>
<dbReference type="EMBL" id="JARVKM010000017">
    <property type="protein sequence ID" value="KAK9778108.1"/>
    <property type="molecule type" value="Genomic_DNA"/>
</dbReference>
<feature type="compositionally biased region" description="Low complexity" evidence="5">
    <location>
        <begin position="131"/>
        <end position="143"/>
    </location>
</feature>
<dbReference type="PROSITE" id="PS50089">
    <property type="entry name" value="ZF_RING_2"/>
    <property type="match status" value="1"/>
</dbReference>
<dbReference type="Gene3D" id="3.30.40.10">
    <property type="entry name" value="Zinc/RING finger domain, C3HC4 (zinc finger)"/>
    <property type="match status" value="1"/>
</dbReference>
<dbReference type="InterPro" id="IPR017907">
    <property type="entry name" value="Znf_RING_CS"/>
</dbReference>
<dbReference type="InterPro" id="IPR001841">
    <property type="entry name" value="Znf_RING"/>
</dbReference>
<dbReference type="PROSITE" id="PS00028">
    <property type="entry name" value="ZINC_FINGER_C2H2_1"/>
    <property type="match status" value="1"/>
</dbReference>
<feature type="domain" description="RING-type" evidence="7">
    <location>
        <begin position="157"/>
        <end position="202"/>
    </location>
</feature>
<protein>
    <recommendedName>
        <fullName evidence="7">RING-type domain-containing protein</fullName>
    </recommendedName>
</protein>
<sequence length="626" mass="70576">MRFRIGNALLPLSILQLSRIMSVPEPHQRTSCTFSAASDSSESLPVVLEDPNVDSKSPAGEDGFMGTAHIHEAKRITSEYHHRKIGERATQEIVFWRTYAVKPAVDASGGPEPFPISYCHTEGPESGHATQGSDDQSSSSLGSEDPIAGVEGFSVQCDICGEQFADCEKSFVHLPCQHSFCPDCLKKWLQRSSSNKKCPFCRGATLQHCCGHVLGEQIKAGNKITTEMMNSPCYDVCPGTFGIQHIDDWLDGQEPPEQVVLWLMGEVRLPSELVEWARERTPYNRLEPLLVEGHQPKEDRFLHWFVDEVMAAASNPIWPLWLVSEDGTRIFGLVRRQPDYRLGFRRIFEVTRQQQQQRYGGWTGLEWGQPVAEVESVKPDEAGRSHGEAVARASRCLEAEDERRYMIELSEKLYSGSTKRLYKDIAEWRTHLSNCQAKQEFFYANRKAQLEVMIEDVDLAIPSSINPGGAGRPKHDLASELERLIVRRKRCEEETTTAFAKLTAAEGALLRHHYRYQSSRLPALRRRRLDLSMTEKALRLRIRIMHELNKIVRQVADDIGALRGECSSLWPFGLLNMALIGNPAPVADFTQWETSGEINEGPDLSYFGHPEDWEGAMTGGKLEVPE</sequence>
<name>A0ABR2XWC5_9PEZI</name>
<keyword evidence="3" id="KW-0862">Zinc</keyword>
<evidence type="ECO:0000313" key="9">
    <source>
        <dbReference type="Proteomes" id="UP001465668"/>
    </source>
</evidence>
<gene>
    <name evidence="8" type="ORF">SCAR479_05078</name>
</gene>